<evidence type="ECO:0000313" key="3">
    <source>
        <dbReference type="Proteomes" id="UP000735302"/>
    </source>
</evidence>
<sequence length="111" mass="12401">MIVAAEFYLISSSSAMTFEAYFGGNAIYKALGRQWSLRQSHLKGSGRRKESVVTVAGSMVKGEDIEKGMSQRERGSQYLLRSVVTDPDSMVKGENRERDEAEKRGESRCTK</sequence>
<dbReference type="EMBL" id="BLXT01000045">
    <property type="protein sequence ID" value="GFN73832.1"/>
    <property type="molecule type" value="Genomic_DNA"/>
</dbReference>
<evidence type="ECO:0000313" key="2">
    <source>
        <dbReference type="EMBL" id="GFN73832.1"/>
    </source>
</evidence>
<feature type="region of interest" description="Disordered" evidence="1">
    <location>
        <begin position="85"/>
        <end position="111"/>
    </location>
</feature>
<feature type="compositionally biased region" description="Basic and acidic residues" evidence="1">
    <location>
        <begin position="89"/>
        <end position="111"/>
    </location>
</feature>
<gene>
    <name evidence="2" type="ORF">PoB_000033800</name>
</gene>
<proteinExistence type="predicted"/>
<accession>A0AAV3XTP9</accession>
<comment type="caution">
    <text evidence="2">The sequence shown here is derived from an EMBL/GenBank/DDBJ whole genome shotgun (WGS) entry which is preliminary data.</text>
</comment>
<reference evidence="2 3" key="1">
    <citation type="journal article" date="2021" name="Elife">
        <title>Chloroplast acquisition without the gene transfer in kleptoplastic sea slugs, Plakobranchus ocellatus.</title>
        <authorList>
            <person name="Maeda T."/>
            <person name="Takahashi S."/>
            <person name="Yoshida T."/>
            <person name="Shimamura S."/>
            <person name="Takaki Y."/>
            <person name="Nagai Y."/>
            <person name="Toyoda A."/>
            <person name="Suzuki Y."/>
            <person name="Arimoto A."/>
            <person name="Ishii H."/>
            <person name="Satoh N."/>
            <person name="Nishiyama T."/>
            <person name="Hasebe M."/>
            <person name="Maruyama T."/>
            <person name="Minagawa J."/>
            <person name="Obokata J."/>
            <person name="Shigenobu S."/>
        </authorList>
    </citation>
    <scope>NUCLEOTIDE SEQUENCE [LARGE SCALE GENOMIC DNA]</scope>
</reference>
<organism evidence="2 3">
    <name type="scientific">Plakobranchus ocellatus</name>
    <dbReference type="NCBI Taxonomy" id="259542"/>
    <lineage>
        <taxon>Eukaryota</taxon>
        <taxon>Metazoa</taxon>
        <taxon>Spiralia</taxon>
        <taxon>Lophotrochozoa</taxon>
        <taxon>Mollusca</taxon>
        <taxon>Gastropoda</taxon>
        <taxon>Heterobranchia</taxon>
        <taxon>Euthyneura</taxon>
        <taxon>Panpulmonata</taxon>
        <taxon>Sacoglossa</taxon>
        <taxon>Placobranchoidea</taxon>
        <taxon>Plakobranchidae</taxon>
        <taxon>Plakobranchus</taxon>
    </lineage>
</organism>
<evidence type="ECO:0000256" key="1">
    <source>
        <dbReference type="SAM" id="MobiDB-lite"/>
    </source>
</evidence>
<name>A0AAV3XTP9_9GAST</name>
<dbReference type="Proteomes" id="UP000735302">
    <property type="component" value="Unassembled WGS sequence"/>
</dbReference>
<protein>
    <submittedName>
        <fullName evidence="2">Uncharacterized protein</fullName>
    </submittedName>
</protein>
<keyword evidence="3" id="KW-1185">Reference proteome</keyword>
<dbReference type="AlphaFoldDB" id="A0AAV3XTP9"/>